<keyword evidence="6" id="KW-0472">Membrane</keyword>
<keyword evidence="4" id="KW-0256">Endoplasmic reticulum</keyword>
<sequence length="560" mass="62286">MGLTTLAAPTEPRLEIIAVRGLNGHAYGTWTCREESRANIEPMWLRDFLPGQIPIARILVYGYNSAVTGPNIGVSGVRDFAHDLLQRITDDRAERKDNNRPLISSATHLALVFAHASHGSYSGVESATSSIVFLATPHGGSRSANIGSLLSNVAALAFQRPSKQLLEALKLDSHVFSRLAEQVVDEISSLLGVEDEVLVPIDATHSRICKFNSPSDALFLPVLAQIKRLSENCTGKQVTSETDQENLQLPATGPSEATQRGHFFVPLSPNPQFFGRTAELRLIDDHLNAQEHQNCSNYPISAVHGLGGIGKTQLILKYIYDRREAKPRTSIFWISARSQDDIESGYKAISKELSLMHGLYGSVQHNTQERDEDTFTAAGPSTSADGVALLKDWLLLPGHEDWLLVLDNYDDIQVDIHKFLPIGANGNVLITTRDRRVIGPVADSGFALSAMDLLDTERLFLRVQSSGTKSDWNEPISHPEYRILGQILQEIQCFPLAIDQAVSFIRENSPMSLQEYLNYLKPRSVDRERLLRFKHTNPKYPDSVMTTWEISLDYLERTQP</sequence>
<evidence type="ECO:0000313" key="8">
    <source>
        <dbReference type="Proteomes" id="UP001590951"/>
    </source>
</evidence>
<dbReference type="EMBL" id="JBHFEH010000065">
    <property type="protein sequence ID" value="KAL2049341.1"/>
    <property type="molecule type" value="Genomic_DNA"/>
</dbReference>
<dbReference type="SUPFAM" id="SSF52540">
    <property type="entry name" value="P-loop containing nucleoside triphosphate hydrolases"/>
    <property type="match status" value="1"/>
</dbReference>
<dbReference type="Gene3D" id="3.40.50.300">
    <property type="entry name" value="P-loop containing nucleotide triphosphate hydrolases"/>
    <property type="match status" value="1"/>
</dbReference>
<keyword evidence="8" id="KW-1185">Reference proteome</keyword>
<evidence type="ECO:0000256" key="5">
    <source>
        <dbReference type="ARBA" id="ARBA00023128"/>
    </source>
</evidence>
<comment type="caution">
    <text evidence="7">The sequence shown here is derived from an EMBL/GenBank/DDBJ whole genome shotgun (WGS) entry which is preliminary data.</text>
</comment>
<dbReference type="Proteomes" id="UP001590951">
    <property type="component" value="Unassembled WGS sequence"/>
</dbReference>
<dbReference type="InterPro" id="IPR052374">
    <property type="entry name" value="SERAC1"/>
</dbReference>
<evidence type="ECO:0008006" key="9">
    <source>
        <dbReference type="Google" id="ProtNLM"/>
    </source>
</evidence>
<name>A0ABR4AWZ7_9LECA</name>
<keyword evidence="5" id="KW-0496">Mitochondrion</keyword>
<gene>
    <name evidence="7" type="ORF">ABVK25_010351</name>
</gene>
<dbReference type="PANTHER" id="PTHR48182:SF2">
    <property type="entry name" value="PROTEIN SERAC1"/>
    <property type="match status" value="1"/>
</dbReference>
<evidence type="ECO:0000256" key="4">
    <source>
        <dbReference type="ARBA" id="ARBA00022824"/>
    </source>
</evidence>
<dbReference type="InterPro" id="IPR027417">
    <property type="entry name" value="P-loop_NTPase"/>
</dbReference>
<accession>A0ABR4AWZ7</accession>
<evidence type="ECO:0000256" key="1">
    <source>
        <dbReference type="ARBA" id="ARBA00004173"/>
    </source>
</evidence>
<protein>
    <recommendedName>
        <fullName evidence="9">NB-ARC domain-containing protein</fullName>
    </recommendedName>
</protein>
<organism evidence="7 8">
    <name type="scientific">Lepraria finkii</name>
    <dbReference type="NCBI Taxonomy" id="1340010"/>
    <lineage>
        <taxon>Eukaryota</taxon>
        <taxon>Fungi</taxon>
        <taxon>Dikarya</taxon>
        <taxon>Ascomycota</taxon>
        <taxon>Pezizomycotina</taxon>
        <taxon>Lecanoromycetes</taxon>
        <taxon>OSLEUM clade</taxon>
        <taxon>Lecanoromycetidae</taxon>
        <taxon>Lecanorales</taxon>
        <taxon>Lecanorineae</taxon>
        <taxon>Stereocaulaceae</taxon>
        <taxon>Lepraria</taxon>
    </lineage>
</organism>
<dbReference type="PANTHER" id="PTHR48182">
    <property type="entry name" value="PROTEIN SERAC1"/>
    <property type="match status" value="1"/>
</dbReference>
<evidence type="ECO:0000256" key="6">
    <source>
        <dbReference type="ARBA" id="ARBA00023136"/>
    </source>
</evidence>
<evidence type="ECO:0000256" key="2">
    <source>
        <dbReference type="ARBA" id="ARBA00004240"/>
    </source>
</evidence>
<comment type="subcellular location">
    <subcellularLocation>
        <location evidence="2">Endoplasmic reticulum</location>
    </subcellularLocation>
    <subcellularLocation>
        <location evidence="3">Membrane</location>
    </subcellularLocation>
    <subcellularLocation>
        <location evidence="1">Mitochondrion</location>
    </subcellularLocation>
</comment>
<evidence type="ECO:0000256" key="3">
    <source>
        <dbReference type="ARBA" id="ARBA00004370"/>
    </source>
</evidence>
<proteinExistence type="predicted"/>
<evidence type="ECO:0000313" key="7">
    <source>
        <dbReference type="EMBL" id="KAL2049341.1"/>
    </source>
</evidence>
<reference evidence="7 8" key="1">
    <citation type="submission" date="2024-09" db="EMBL/GenBank/DDBJ databases">
        <title>Rethinking Asexuality: The Enigmatic Case of Functional Sexual Genes in Lepraria (Stereocaulaceae).</title>
        <authorList>
            <person name="Doellman M."/>
            <person name="Sun Y."/>
            <person name="Barcenas-Pena A."/>
            <person name="Lumbsch H.T."/>
            <person name="Grewe F."/>
        </authorList>
    </citation>
    <scope>NUCLEOTIDE SEQUENCE [LARGE SCALE GENOMIC DNA]</scope>
    <source>
        <strain evidence="7 8">Grewe 0041</strain>
    </source>
</reference>